<dbReference type="GO" id="GO:0046464">
    <property type="term" value="P:acylglycerol catabolic process"/>
    <property type="evidence" value="ECO:0007669"/>
    <property type="project" value="TreeGrafter"/>
</dbReference>
<gene>
    <name evidence="2" type="ORF">IHV25_02280</name>
</gene>
<dbReference type="RefSeq" id="WP_192533336.1">
    <property type="nucleotide sequence ID" value="NZ_JACZHT010000001.1"/>
</dbReference>
<dbReference type="Gene3D" id="3.40.50.1820">
    <property type="entry name" value="alpha/beta hydrolase"/>
    <property type="match status" value="1"/>
</dbReference>
<proteinExistence type="predicted"/>
<dbReference type="PANTHER" id="PTHR43798:SF33">
    <property type="entry name" value="HYDROLASE, PUTATIVE (AFU_ORTHOLOGUE AFUA_2G14860)-RELATED"/>
    <property type="match status" value="1"/>
</dbReference>
<dbReference type="PANTHER" id="PTHR43798">
    <property type="entry name" value="MONOACYLGLYCEROL LIPASE"/>
    <property type="match status" value="1"/>
</dbReference>
<dbReference type="InterPro" id="IPR000073">
    <property type="entry name" value="AB_hydrolase_1"/>
</dbReference>
<dbReference type="EMBL" id="JACZHT010000001">
    <property type="protein sequence ID" value="MBE1236480.1"/>
    <property type="molecule type" value="Genomic_DNA"/>
</dbReference>
<dbReference type="InterPro" id="IPR050266">
    <property type="entry name" value="AB_hydrolase_sf"/>
</dbReference>
<dbReference type="Pfam" id="PF00561">
    <property type="entry name" value="Abhydrolase_1"/>
    <property type="match status" value="1"/>
</dbReference>
<dbReference type="InterPro" id="IPR017497">
    <property type="entry name" value="BchO"/>
</dbReference>
<dbReference type="GO" id="GO:0016020">
    <property type="term" value="C:membrane"/>
    <property type="evidence" value="ECO:0007669"/>
    <property type="project" value="TreeGrafter"/>
</dbReference>
<accession>A0A8J7CQ54</accession>
<evidence type="ECO:0000259" key="1">
    <source>
        <dbReference type="Pfam" id="PF00561"/>
    </source>
</evidence>
<dbReference type="AlphaFoldDB" id="A0A8J7CQ54"/>
<protein>
    <submittedName>
        <fullName evidence="2">Alpha/beta fold hydrolase</fullName>
    </submittedName>
</protein>
<dbReference type="Proteomes" id="UP000631034">
    <property type="component" value="Unassembled WGS sequence"/>
</dbReference>
<feature type="domain" description="AB hydrolase-1" evidence="1">
    <location>
        <begin position="43"/>
        <end position="280"/>
    </location>
</feature>
<organism evidence="2 3">
    <name type="scientific">Phaeovibrio sulfidiphilus</name>
    <dbReference type="NCBI Taxonomy" id="1220600"/>
    <lineage>
        <taxon>Bacteria</taxon>
        <taxon>Pseudomonadati</taxon>
        <taxon>Pseudomonadota</taxon>
        <taxon>Alphaproteobacteria</taxon>
        <taxon>Rhodospirillales</taxon>
        <taxon>Rhodospirillaceae</taxon>
        <taxon>Phaeovibrio</taxon>
    </lineage>
</organism>
<name>A0A8J7CQ54_9PROT</name>
<reference evidence="2" key="1">
    <citation type="submission" date="2020-10" db="EMBL/GenBank/DDBJ databases">
        <title>Genome sequence of the unusual species of purple photosynthetic bacteria, Phaeovibrio sulfidiphilus DSM 23193, type strain.</title>
        <authorList>
            <person name="Kyndt J.A."/>
            <person name="Meyer T.E."/>
        </authorList>
    </citation>
    <scope>NUCLEOTIDE SEQUENCE</scope>
    <source>
        <strain evidence="2">DSM 23193</strain>
    </source>
</reference>
<evidence type="ECO:0000313" key="2">
    <source>
        <dbReference type="EMBL" id="MBE1236480.1"/>
    </source>
</evidence>
<evidence type="ECO:0000313" key="3">
    <source>
        <dbReference type="Proteomes" id="UP000631034"/>
    </source>
</evidence>
<dbReference type="SUPFAM" id="SSF53474">
    <property type="entry name" value="alpha/beta-Hydrolases"/>
    <property type="match status" value="1"/>
</dbReference>
<keyword evidence="3" id="KW-1185">Reference proteome</keyword>
<dbReference type="NCBIfam" id="TIGR03056">
    <property type="entry name" value="bchO_mg_che_rel"/>
    <property type="match status" value="1"/>
</dbReference>
<sequence>MAAPRSGPLDWAIDGKTWPNRDASSFVKASGLLWHVQRKGSGPTLLLLHGTGASTHSWRDLLGPLSEHFDVVALDLPGHGFTDPLPFHRLSLPGMAKAVAGLLQTLEVRPAFVVGHSAGVALALQMVLAGDIHPRGILSINGALKPYGGFMGPVFTGMAKMLFATPVVPWLATREAADPRRTRSVIQNTGSTLNPEGQALYDRLLRAPSHVEGALGMMASWNLHGLVRALRTVSVPILLVGSEKDLAVAPEIAETTAALMPKARALIVPGLGHLAHEENPSFFVDLIEREARRCGALPAACGP</sequence>
<keyword evidence="2" id="KW-0378">Hydrolase</keyword>
<dbReference type="GO" id="GO:0047372">
    <property type="term" value="F:monoacylglycerol lipase activity"/>
    <property type="evidence" value="ECO:0007669"/>
    <property type="project" value="TreeGrafter"/>
</dbReference>
<comment type="caution">
    <text evidence="2">The sequence shown here is derived from an EMBL/GenBank/DDBJ whole genome shotgun (WGS) entry which is preliminary data.</text>
</comment>
<dbReference type="InterPro" id="IPR029058">
    <property type="entry name" value="AB_hydrolase_fold"/>
</dbReference>